<proteinExistence type="predicted"/>
<sequence length="61" mass="6568">MLDGAGRPIGEEARGWMVRGIAGRNRSLIEQKGDYRLVDWTGAVVAFGGALPPTTTTREIP</sequence>
<protein>
    <submittedName>
        <fullName evidence="1">Uncharacterized protein</fullName>
    </submittedName>
</protein>
<reference evidence="1 2" key="1">
    <citation type="journal article" date="2009" name="J. Bacteriol.">
        <title>Genome sequence of Azotobacter vinelandii, an obligate aerobe specialized to support diverse anaerobic metabolic processes.</title>
        <authorList>
            <person name="Setubal J.C."/>
            <person name="dos Santos P."/>
            <person name="Goldman B.S."/>
            <person name="Ertesvag H."/>
            <person name="Espin G."/>
            <person name="Rubio L.M."/>
            <person name="Valla S."/>
            <person name="Almeida N.F."/>
            <person name="Balasubramanian D."/>
            <person name="Cromes L."/>
            <person name="Curatti L."/>
            <person name="Du Z."/>
            <person name="Godsy E."/>
            <person name="Goodner B."/>
            <person name="Hellner-Burris K."/>
            <person name="Hernandez J.A."/>
            <person name="Houmiel K."/>
            <person name="Imperial J."/>
            <person name="Kennedy C."/>
            <person name="Larson T.J."/>
            <person name="Latreille P."/>
            <person name="Ligon L.S."/>
            <person name="Lu J."/>
            <person name="Maerk M."/>
            <person name="Miller N.M."/>
            <person name="Norton S."/>
            <person name="O'Carroll I.P."/>
            <person name="Paulsen I."/>
            <person name="Raulfs E.C."/>
            <person name="Roemer R."/>
            <person name="Rosser J."/>
            <person name="Segura D."/>
            <person name="Slater S."/>
            <person name="Stricklin S.L."/>
            <person name="Studholme D.J."/>
            <person name="Sun J."/>
            <person name="Viana C.J."/>
            <person name="Wallin E."/>
            <person name="Wang B."/>
            <person name="Wheeler C."/>
            <person name="Zhu H."/>
            <person name="Dean D.R."/>
            <person name="Dixon R."/>
            <person name="Wood D."/>
        </authorList>
    </citation>
    <scope>NUCLEOTIDE SEQUENCE [LARGE SCALE GENOMIC DNA]</scope>
    <source>
        <strain evidence="2">DJ / ATCC BAA-1303</strain>
    </source>
</reference>
<organism evidence="1 2">
    <name type="scientific">Azotobacter vinelandii (strain DJ / ATCC BAA-1303)</name>
    <dbReference type="NCBI Taxonomy" id="322710"/>
    <lineage>
        <taxon>Bacteria</taxon>
        <taxon>Pseudomonadati</taxon>
        <taxon>Pseudomonadota</taxon>
        <taxon>Gammaproteobacteria</taxon>
        <taxon>Pseudomonadales</taxon>
        <taxon>Pseudomonadaceae</taxon>
        <taxon>Azotobacter</taxon>
    </lineage>
</organism>
<dbReference type="Proteomes" id="UP000002424">
    <property type="component" value="Chromosome"/>
</dbReference>
<dbReference type="STRING" id="322710.Avin_02680"/>
<gene>
    <name evidence="1" type="ordered locus">Avin_02680</name>
</gene>
<dbReference type="AlphaFoldDB" id="C1DI32"/>
<accession>C1DI32</accession>
<dbReference type="EnsemblBacteria" id="ACO76529">
    <property type="protein sequence ID" value="ACO76529"/>
    <property type="gene ID" value="Avin_02680"/>
</dbReference>
<keyword evidence="2" id="KW-1185">Reference proteome</keyword>
<evidence type="ECO:0000313" key="2">
    <source>
        <dbReference type="Proteomes" id="UP000002424"/>
    </source>
</evidence>
<evidence type="ECO:0000313" key="1">
    <source>
        <dbReference type="EMBL" id="ACO76529.1"/>
    </source>
</evidence>
<name>C1DI32_AZOVD</name>
<dbReference type="KEGG" id="avn:Avin_02680"/>
<dbReference type="HOGENOM" id="CLU_2912479_0_0_6"/>
<dbReference type="EMBL" id="CP001157">
    <property type="protein sequence ID" value="ACO76529.1"/>
    <property type="molecule type" value="Genomic_DNA"/>
</dbReference>